<protein>
    <submittedName>
        <fullName evidence="1">Uncharacterized protein</fullName>
    </submittedName>
</protein>
<gene>
    <name evidence="1" type="ORF">H8S75_23905</name>
</gene>
<evidence type="ECO:0000313" key="1">
    <source>
        <dbReference type="EMBL" id="MBC5710986.1"/>
    </source>
</evidence>
<name>A0ABR7HCT2_9FIRM</name>
<proteinExistence type="predicted"/>
<dbReference type="EMBL" id="JACOPB010000014">
    <property type="protein sequence ID" value="MBC5710986.1"/>
    <property type="molecule type" value="Genomic_DNA"/>
</dbReference>
<dbReference type="Proteomes" id="UP000634672">
    <property type="component" value="Unassembled WGS sequence"/>
</dbReference>
<accession>A0ABR7HCT2</accession>
<sequence length="313" mass="36142">MEAGSIDRKIYYYDVQTYYEGSVNTIIPYKEQDQILIEAFTYIQNINKQIERCDSEEQQKEIIKQIECPTIHGDKIYIIVDNILDNGNIKFKLVLCRADAWPYLEKDGRLVKLFSEVGVGFSVAEITHCVLFAKKGVMGAEFNFNGARPSSIIDYLPRIFNKIRQVTCTGKLRYDAFERLIADDGYSLFEIGVKNTPEMRVILRDNMGLIGAFFNDISDLDIYEIALKRRKTKKKRGFMPPVSIQELKEIVEHNREDIKSFKVSQGVYKDSIDLLSDKMVCKQTFVITEDKVIDSSEMYSTIVNYFDAIVNRS</sequence>
<keyword evidence="2" id="KW-1185">Reference proteome</keyword>
<reference evidence="1 2" key="1">
    <citation type="submission" date="2020-08" db="EMBL/GenBank/DDBJ databases">
        <title>Genome public.</title>
        <authorList>
            <person name="Liu C."/>
            <person name="Sun Q."/>
        </authorList>
    </citation>
    <scope>NUCLEOTIDE SEQUENCE [LARGE SCALE GENOMIC DNA]</scope>
    <source>
        <strain evidence="1 2">NSJ-66</strain>
    </source>
</reference>
<evidence type="ECO:0000313" key="2">
    <source>
        <dbReference type="Proteomes" id="UP000634672"/>
    </source>
</evidence>
<organism evidence="1 2">
    <name type="scientific">Hungatella hominis</name>
    <dbReference type="NCBI Taxonomy" id="2763050"/>
    <lineage>
        <taxon>Bacteria</taxon>
        <taxon>Bacillati</taxon>
        <taxon>Bacillota</taxon>
        <taxon>Clostridia</taxon>
        <taxon>Lachnospirales</taxon>
        <taxon>Lachnospiraceae</taxon>
        <taxon>Hungatella</taxon>
    </lineage>
</organism>
<dbReference type="RefSeq" id="WP_187023683.1">
    <property type="nucleotide sequence ID" value="NZ_JACOPB010000014.1"/>
</dbReference>
<comment type="caution">
    <text evidence="1">The sequence shown here is derived from an EMBL/GenBank/DDBJ whole genome shotgun (WGS) entry which is preliminary data.</text>
</comment>